<sequence>MQPLQYDDDEVDTDVVLDKDADKLSHRLEVLKRMVENIKDPLWRYFLREMTR</sequence>
<dbReference type="Proteomes" id="UP000008744">
    <property type="component" value="Unassembled WGS sequence"/>
</dbReference>
<organism evidence="2">
    <name type="scientific">Drosophila persimilis</name>
    <name type="common">Fruit fly</name>
    <dbReference type="NCBI Taxonomy" id="7234"/>
    <lineage>
        <taxon>Eukaryota</taxon>
        <taxon>Metazoa</taxon>
        <taxon>Ecdysozoa</taxon>
        <taxon>Arthropoda</taxon>
        <taxon>Hexapoda</taxon>
        <taxon>Insecta</taxon>
        <taxon>Pterygota</taxon>
        <taxon>Neoptera</taxon>
        <taxon>Endopterygota</taxon>
        <taxon>Diptera</taxon>
        <taxon>Brachycera</taxon>
        <taxon>Muscomorpha</taxon>
        <taxon>Ephydroidea</taxon>
        <taxon>Drosophilidae</taxon>
        <taxon>Drosophila</taxon>
        <taxon>Sophophora</taxon>
    </lineage>
</organism>
<gene>
    <name evidence="1" type="primary">Dper\GL19175</name>
    <name evidence="1" type="ORF">Dper_GL19175</name>
</gene>
<protein>
    <submittedName>
        <fullName evidence="1">GL19175</fullName>
    </submittedName>
</protein>
<accession>B4G7K3</accession>
<dbReference type="AlphaFoldDB" id="B4G7K3"/>
<evidence type="ECO:0000313" key="2">
    <source>
        <dbReference type="Proteomes" id="UP000008744"/>
    </source>
</evidence>
<keyword evidence="2" id="KW-1185">Reference proteome</keyword>
<name>B4G7K3_DROPE</name>
<proteinExistence type="predicted"/>
<dbReference type="EMBL" id="CH479180">
    <property type="protein sequence ID" value="EDW28403.1"/>
    <property type="molecule type" value="Genomic_DNA"/>
</dbReference>
<dbReference type="HOGENOM" id="CLU_3089445_0_0_1"/>
<reference evidence="1 2" key="1">
    <citation type="journal article" date="2007" name="Nature">
        <title>Evolution of genes and genomes on the Drosophila phylogeny.</title>
        <authorList>
            <consortium name="Drosophila 12 Genomes Consortium"/>
            <person name="Clark A.G."/>
            <person name="Eisen M.B."/>
            <person name="Smith D.R."/>
            <person name="Bergman C.M."/>
            <person name="Oliver B."/>
            <person name="Markow T.A."/>
            <person name="Kaufman T.C."/>
            <person name="Kellis M."/>
            <person name="Gelbart W."/>
            <person name="Iyer V.N."/>
            <person name="Pollard D.A."/>
            <person name="Sackton T.B."/>
            <person name="Larracuente A.M."/>
            <person name="Singh N.D."/>
            <person name="Abad J.P."/>
            <person name="Abt D.N."/>
            <person name="Adryan B."/>
            <person name="Aguade M."/>
            <person name="Akashi H."/>
            <person name="Anderson W.W."/>
            <person name="Aquadro C.F."/>
            <person name="Ardell D.H."/>
            <person name="Arguello R."/>
            <person name="Artieri C.G."/>
            <person name="Barbash D.A."/>
            <person name="Barker D."/>
            <person name="Barsanti P."/>
            <person name="Batterham P."/>
            <person name="Batzoglou S."/>
            <person name="Begun D."/>
            <person name="Bhutkar A."/>
            <person name="Blanco E."/>
            <person name="Bosak S.A."/>
            <person name="Bradley R.K."/>
            <person name="Brand A.D."/>
            <person name="Brent M.R."/>
            <person name="Brooks A.N."/>
            <person name="Brown R.H."/>
            <person name="Butlin R.K."/>
            <person name="Caggese C."/>
            <person name="Calvi B.R."/>
            <person name="Bernardo de Carvalho A."/>
            <person name="Caspi A."/>
            <person name="Castrezana S."/>
            <person name="Celniker S.E."/>
            <person name="Chang J.L."/>
            <person name="Chapple C."/>
            <person name="Chatterji S."/>
            <person name="Chinwalla A."/>
            <person name="Civetta A."/>
            <person name="Clifton S.W."/>
            <person name="Comeron J.M."/>
            <person name="Costello J.C."/>
            <person name="Coyne J.A."/>
            <person name="Daub J."/>
            <person name="David R.G."/>
            <person name="Delcher A.L."/>
            <person name="Delehaunty K."/>
            <person name="Do C.B."/>
            <person name="Ebling H."/>
            <person name="Edwards K."/>
            <person name="Eickbush T."/>
            <person name="Evans J.D."/>
            <person name="Filipski A."/>
            <person name="Findeiss S."/>
            <person name="Freyhult E."/>
            <person name="Fulton L."/>
            <person name="Fulton R."/>
            <person name="Garcia A.C."/>
            <person name="Gardiner A."/>
            <person name="Garfield D.A."/>
            <person name="Garvin B.E."/>
            <person name="Gibson G."/>
            <person name="Gilbert D."/>
            <person name="Gnerre S."/>
            <person name="Godfrey J."/>
            <person name="Good R."/>
            <person name="Gotea V."/>
            <person name="Gravely B."/>
            <person name="Greenberg A.J."/>
            <person name="Griffiths-Jones S."/>
            <person name="Gross S."/>
            <person name="Guigo R."/>
            <person name="Gustafson E.A."/>
            <person name="Haerty W."/>
            <person name="Hahn M.W."/>
            <person name="Halligan D.L."/>
            <person name="Halpern A.L."/>
            <person name="Halter G.M."/>
            <person name="Han M.V."/>
            <person name="Heger A."/>
            <person name="Hillier L."/>
            <person name="Hinrichs A.S."/>
            <person name="Holmes I."/>
            <person name="Hoskins R.A."/>
            <person name="Hubisz M.J."/>
            <person name="Hultmark D."/>
            <person name="Huntley M.A."/>
            <person name="Jaffe D.B."/>
            <person name="Jagadeeshan S."/>
            <person name="Jeck W.R."/>
            <person name="Johnson J."/>
            <person name="Jones C.D."/>
            <person name="Jordan W.C."/>
            <person name="Karpen G.H."/>
            <person name="Kataoka E."/>
            <person name="Keightley P.D."/>
            <person name="Kheradpour P."/>
            <person name="Kirkness E.F."/>
            <person name="Koerich L.B."/>
            <person name="Kristiansen K."/>
            <person name="Kudrna D."/>
            <person name="Kulathinal R.J."/>
            <person name="Kumar S."/>
            <person name="Kwok R."/>
            <person name="Lander E."/>
            <person name="Langley C.H."/>
            <person name="Lapoint R."/>
            <person name="Lazzaro B.P."/>
            <person name="Lee S.J."/>
            <person name="Levesque L."/>
            <person name="Li R."/>
            <person name="Lin C.F."/>
            <person name="Lin M.F."/>
            <person name="Lindblad-Toh K."/>
            <person name="Llopart A."/>
            <person name="Long M."/>
            <person name="Low L."/>
            <person name="Lozovsky E."/>
            <person name="Lu J."/>
            <person name="Luo M."/>
            <person name="Machado C.A."/>
            <person name="Makalowski W."/>
            <person name="Marzo M."/>
            <person name="Matsuda M."/>
            <person name="Matzkin L."/>
            <person name="McAllister B."/>
            <person name="McBride C.S."/>
            <person name="McKernan B."/>
            <person name="McKernan K."/>
            <person name="Mendez-Lago M."/>
            <person name="Minx P."/>
            <person name="Mollenhauer M.U."/>
            <person name="Montooth K."/>
            <person name="Mount S.M."/>
            <person name="Mu X."/>
            <person name="Myers E."/>
            <person name="Negre B."/>
            <person name="Newfeld S."/>
            <person name="Nielsen R."/>
            <person name="Noor M.A."/>
            <person name="O'Grady P."/>
            <person name="Pachter L."/>
            <person name="Papaceit M."/>
            <person name="Parisi M.J."/>
            <person name="Parisi M."/>
            <person name="Parts L."/>
            <person name="Pedersen J.S."/>
            <person name="Pesole G."/>
            <person name="Phillippy A.M."/>
            <person name="Ponting C.P."/>
            <person name="Pop M."/>
            <person name="Porcelli D."/>
            <person name="Powell J.R."/>
            <person name="Prohaska S."/>
            <person name="Pruitt K."/>
            <person name="Puig M."/>
            <person name="Quesneville H."/>
            <person name="Ram K.R."/>
            <person name="Rand D."/>
            <person name="Rasmussen M.D."/>
            <person name="Reed L.K."/>
            <person name="Reenan R."/>
            <person name="Reily A."/>
            <person name="Remington K.A."/>
            <person name="Rieger T.T."/>
            <person name="Ritchie M.G."/>
            <person name="Robin C."/>
            <person name="Rogers Y.H."/>
            <person name="Rohde C."/>
            <person name="Rozas J."/>
            <person name="Rubenfield M.J."/>
            <person name="Ruiz A."/>
            <person name="Russo S."/>
            <person name="Salzberg S.L."/>
            <person name="Sanchez-Gracia A."/>
            <person name="Saranga D.J."/>
            <person name="Sato H."/>
            <person name="Schaeffer S.W."/>
            <person name="Schatz M.C."/>
            <person name="Schlenke T."/>
            <person name="Schwartz R."/>
            <person name="Segarra C."/>
            <person name="Singh R.S."/>
            <person name="Sirot L."/>
            <person name="Sirota M."/>
            <person name="Sisneros N.B."/>
            <person name="Smith C.D."/>
            <person name="Smith T.F."/>
            <person name="Spieth J."/>
            <person name="Stage D.E."/>
            <person name="Stark A."/>
            <person name="Stephan W."/>
            <person name="Strausberg R.L."/>
            <person name="Strempel S."/>
            <person name="Sturgill D."/>
            <person name="Sutton G."/>
            <person name="Sutton G.G."/>
            <person name="Tao W."/>
            <person name="Teichmann S."/>
            <person name="Tobari Y.N."/>
            <person name="Tomimura Y."/>
            <person name="Tsolas J.M."/>
            <person name="Valente V.L."/>
            <person name="Venter E."/>
            <person name="Venter J.C."/>
            <person name="Vicario S."/>
            <person name="Vieira F.G."/>
            <person name="Vilella A.J."/>
            <person name="Villasante A."/>
            <person name="Walenz B."/>
            <person name="Wang J."/>
            <person name="Wasserman M."/>
            <person name="Watts T."/>
            <person name="Wilson D."/>
            <person name="Wilson R.K."/>
            <person name="Wing R.A."/>
            <person name="Wolfner M.F."/>
            <person name="Wong A."/>
            <person name="Wong G.K."/>
            <person name="Wu C.I."/>
            <person name="Wu G."/>
            <person name="Yamamoto D."/>
            <person name="Yang H.P."/>
            <person name="Yang S.P."/>
            <person name="Yorke J.A."/>
            <person name="Yoshida K."/>
            <person name="Zdobnov E."/>
            <person name="Zhang P."/>
            <person name="Zhang Y."/>
            <person name="Zimin A.V."/>
            <person name="Baldwin J."/>
            <person name="Abdouelleil A."/>
            <person name="Abdulkadir J."/>
            <person name="Abebe A."/>
            <person name="Abera B."/>
            <person name="Abreu J."/>
            <person name="Acer S.C."/>
            <person name="Aftuck L."/>
            <person name="Alexander A."/>
            <person name="An P."/>
            <person name="Anderson E."/>
            <person name="Anderson S."/>
            <person name="Arachi H."/>
            <person name="Azer M."/>
            <person name="Bachantsang P."/>
            <person name="Barry A."/>
            <person name="Bayul T."/>
            <person name="Berlin A."/>
            <person name="Bessette D."/>
            <person name="Bloom T."/>
            <person name="Blye J."/>
            <person name="Boguslavskiy L."/>
            <person name="Bonnet C."/>
            <person name="Boukhgalter B."/>
            <person name="Bourzgui I."/>
            <person name="Brown A."/>
            <person name="Cahill P."/>
            <person name="Channer S."/>
            <person name="Cheshatsang Y."/>
            <person name="Chuda L."/>
            <person name="Citroen M."/>
            <person name="Collymore A."/>
            <person name="Cooke P."/>
            <person name="Costello M."/>
            <person name="D'Aco K."/>
            <person name="Daza R."/>
            <person name="De Haan G."/>
            <person name="DeGray S."/>
            <person name="DeMaso C."/>
            <person name="Dhargay N."/>
            <person name="Dooley K."/>
            <person name="Dooley E."/>
            <person name="Doricent M."/>
            <person name="Dorje P."/>
            <person name="Dorjee K."/>
            <person name="Dupes A."/>
            <person name="Elong R."/>
            <person name="Falk J."/>
            <person name="Farina A."/>
            <person name="Faro S."/>
            <person name="Ferguson D."/>
            <person name="Fisher S."/>
            <person name="Foley C.D."/>
            <person name="Franke A."/>
            <person name="Friedrich D."/>
            <person name="Gadbois L."/>
            <person name="Gearin G."/>
            <person name="Gearin C.R."/>
            <person name="Giannoukos G."/>
            <person name="Goode T."/>
            <person name="Graham J."/>
            <person name="Grandbois E."/>
            <person name="Grewal S."/>
            <person name="Gyaltsen K."/>
            <person name="Hafez N."/>
            <person name="Hagos B."/>
            <person name="Hall J."/>
            <person name="Henson C."/>
            <person name="Hollinger A."/>
            <person name="Honan T."/>
            <person name="Huard M.D."/>
            <person name="Hughes L."/>
            <person name="Hurhula B."/>
            <person name="Husby M.E."/>
            <person name="Kamat A."/>
            <person name="Kanga B."/>
            <person name="Kashin S."/>
            <person name="Khazanovich D."/>
            <person name="Kisner P."/>
            <person name="Lance K."/>
            <person name="Lara M."/>
            <person name="Lee W."/>
            <person name="Lennon N."/>
            <person name="Letendre F."/>
            <person name="LeVine R."/>
            <person name="Lipovsky A."/>
            <person name="Liu X."/>
            <person name="Liu J."/>
            <person name="Liu S."/>
            <person name="Lokyitsang T."/>
            <person name="Lokyitsang Y."/>
            <person name="Lubonja R."/>
            <person name="Lui A."/>
            <person name="MacDonald P."/>
            <person name="Magnisalis V."/>
            <person name="Maru K."/>
            <person name="Matthews C."/>
            <person name="McCusker W."/>
            <person name="McDonough S."/>
            <person name="Mehta T."/>
            <person name="Meldrim J."/>
            <person name="Meneus L."/>
            <person name="Mihai O."/>
            <person name="Mihalev A."/>
            <person name="Mihova T."/>
            <person name="Mittelman R."/>
            <person name="Mlenga V."/>
            <person name="Montmayeur A."/>
            <person name="Mulrain L."/>
            <person name="Navidi A."/>
            <person name="Naylor J."/>
            <person name="Negash T."/>
            <person name="Nguyen T."/>
            <person name="Nguyen N."/>
            <person name="Nicol R."/>
            <person name="Norbu C."/>
            <person name="Norbu N."/>
            <person name="Novod N."/>
            <person name="O'Neill B."/>
            <person name="Osman S."/>
            <person name="Markiewicz E."/>
            <person name="Oyono O.L."/>
            <person name="Patti C."/>
            <person name="Phunkhang P."/>
            <person name="Pierre F."/>
            <person name="Priest M."/>
            <person name="Raghuraman S."/>
            <person name="Rege F."/>
            <person name="Reyes R."/>
            <person name="Rise C."/>
            <person name="Rogov P."/>
            <person name="Ross K."/>
            <person name="Ryan E."/>
            <person name="Settipalli S."/>
            <person name="Shea T."/>
            <person name="Sherpa N."/>
            <person name="Shi L."/>
            <person name="Shih D."/>
            <person name="Sparrow T."/>
            <person name="Spaulding J."/>
            <person name="Stalker J."/>
            <person name="Stange-Thomann N."/>
            <person name="Stavropoulos S."/>
            <person name="Stone C."/>
            <person name="Strader C."/>
            <person name="Tesfaye S."/>
            <person name="Thomson T."/>
            <person name="Thoulutsang Y."/>
            <person name="Thoulutsang D."/>
            <person name="Topham K."/>
            <person name="Topping I."/>
            <person name="Tsamla T."/>
            <person name="Vassiliev H."/>
            <person name="Vo A."/>
            <person name="Wangchuk T."/>
            <person name="Wangdi T."/>
            <person name="Weiand M."/>
            <person name="Wilkinson J."/>
            <person name="Wilson A."/>
            <person name="Yadav S."/>
            <person name="Young G."/>
            <person name="Yu Q."/>
            <person name="Zembek L."/>
            <person name="Zhong D."/>
            <person name="Zimmer A."/>
            <person name="Zwirko Z."/>
            <person name="Jaffe D.B."/>
            <person name="Alvarez P."/>
            <person name="Brockman W."/>
            <person name="Butler J."/>
            <person name="Chin C."/>
            <person name="Gnerre S."/>
            <person name="Grabherr M."/>
            <person name="Kleber M."/>
            <person name="Mauceli E."/>
            <person name="MacCallum I."/>
        </authorList>
    </citation>
    <scope>NUCLEOTIDE SEQUENCE [LARGE SCALE GENOMIC DNA]</scope>
    <source>
        <strain evidence="2">MSH-3 / Tucson 14011-0111.49</strain>
    </source>
</reference>
<evidence type="ECO:0000313" key="1">
    <source>
        <dbReference type="EMBL" id="EDW28403.1"/>
    </source>
</evidence>